<evidence type="ECO:0000313" key="2">
    <source>
        <dbReference type="Proteomes" id="UP001212841"/>
    </source>
</evidence>
<organism evidence="1 2">
    <name type="scientific">Rhizophlyctis rosea</name>
    <dbReference type="NCBI Taxonomy" id="64517"/>
    <lineage>
        <taxon>Eukaryota</taxon>
        <taxon>Fungi</taxon>
        <taxon>Fungi incertae sedis</taxon>
        <taxon>Chytridiomycota</taxon>
        <taxon>Chytridiomycota incertae sedis</taxon>
        <taxon>Chytridiomycetes</taxon>
        <taxon>Rhizophlyctidales</taxon>
        <taxon>Rhizophlyctidaceae</taxon>
        <taxon>Rhizophlyctis</taxon>
    </lineage>
</organism>
<sequence length="441" mass="49221">MPPFAGQTPIAIPTSYTPSTNSAPLSASDAAYLQSKVTVILTTSPIQSHPSTTIFEQVLSSLSLVPGLATCDLIVTFDGWRPGADDKPKSGRVSAETGKNYAEYTQKVTDILFNRLPAANPPPSDDPFSLLPSQTLIDGRPVTLGRIDTTGLWESDKADSPSAIPGDRLICMLDKSPSNLPRMHANYLVTTDTDRLRTGPQTSCLAHVVAAHKIVSSSEVSACPSAPTSSASLCYKTPLRTITFTDRMGFALCVRTALSYVRTPYVMVVQHDWQFVEPLDLVTILRTMELRDDEVKYVGFVSSGVLNYAEKKGTGRGLPPSKVQDGHFAIPLVRLFFWFDKNHIASTHHYRSFVYSQNRFQRGDFIEDTFGQVQLNDCKRATPEEGIEVHKQYATWLYYPNDGGTRHLFHLHGRKFLTENGKKRFEERQREMDLGWKIRRE</sequence>
<keyword evidence="2" id="KW-1185">Reference proteome</keyword>
<feature type="non-terminal residue" evidence="1">
    <location>
        <position position="1"/>
    </location>
</feature>
<dbReference type="Proteomes" id="UP001212841">
    <property type="component" value="Unassembled WGS sequence"/>
</dbReference>
<accession>A0AAD5SKI9</accession>
<name>A0AAD5SKI9_9FUNG</name>
<protein>
    <submittedName>
        <fullName evidence="1">Uncharacterized protein</fullName>
    </submittedName>
</protein>
<reference evidence="1" key="1">
    <citation type="submission" date="2020-05" db="EMBL/GenBank/DDBJ databases">
        <title>Phylogenomic resolution of chytrid fungi.</title>
        <authorList>
            <person name="Stajich J.E."/>
            <person name="Amses K."/>
            <person name="Simmons R."/>
            <person name="Seto K."/>
            <person name="Myers J."/>
            <person name="Bonds A."/>
            <person name="Quandt C.A."/>
            <person name="Barry K."/>
            <person name="Liu P."/>
            <person name="Grigoriev I."/>
            <person name="Longcore J.E."/>
            <person name="James T.Y."/>
        </authorList>
    </citation>
    <scope>NUCLEOTIDE SEQUENCE</scope>
    <source>
        <strain evidence="1">JEL0318</strain>
    </source>
</reference>
<gene>
    <name evidence="1" type="ORF">HK097_001017</name>
</gene>
<proteinExistence type="predicted"/>
<evidence type="ECO:0000313" key="1">
    <source>
        <dbReference type="EMBL" id="KAJ3057048.1"/>
    </source>
</evidence>
<dbReference type="AlphaFoldDB" id="A0AAD5SKI9"/>
<comment type="caution">
    <text evidence="1">The sequence shown here is derived from an EMBL/GenBank/DDBJ whole genome shotgun (WGS) entry which is preliminary data.</text>
</comment>
<dbReference type="EMBL" id="JADGJD010000012">
    <property type="protein sequence ID" value="KAJ3057048.1"/>
    <property type="molecule type" value="Genomic_DNA"/>
</dbReference>